<comment type="function">
    <text evidence="15">Involved in base excision repair of DNA damaged by oxidation or by mutagenic agents. Acts as DNA glycosylase that recognizes and removes damaged bases. Has a preference for oxidized purines, such as 7,8-dihydro-8-oxoguanine (8-oxoG). Has AP (apurinic/apyrimidinic) lyase activity and introduces nicks in the DNA strand. Cleaves the DNA backbone by beta-delta elimination to generate a single-strand break at the site of the removed base with both 3'- and 5'-phosphates.</text>
</comment>
<keyword evidence="13 15" id="KW-0326">Glycosidase</keyword>
<dbReference type="PROSITE" id="PS51066">
    <property type="entry name" value="ZF_FPG_2"/>
    <property type="match status" value="1"/>
</dbReference>
<evidence type="ECO:0000256" key="3">
    <source>
        <dbReference type="ARBA" id="ARBA00011245"/>
    </source>
</evidence>
<keyword evidence="9 15" id="KW-0238">DNA-binding</keyword>
<dbReference type="Pfam" id="PF01149">
    <property type="entry name" value="Fapy_DNA_glyco"/>
    <property type="match status" value="1"/>
</dbReference>
<dbReference type="SUPFAM" id="SSF57716">
    <property type="entry name" value="Glucocorticoid receptor-like (DNA-binding domain)"/>
    <property type="match status" value="1"/>
</dbReference>
<feature type="active site" description="Proton donor; for delta-elimination activity" evidence="15">
    <location>
        <position position="266"/>
    </location>
</feature>
<comment type="cofactor">
    <cofactor evidence="15">
        <name>Zn(2+)</name>
        <dbReference type="ChEBI" id="CHEBI:29105"/>
    </cofactor>
    <text evidence="15">Binds 1 zinc ion per subunit.</text>
</comment>
<dbReference type="GO" id="GO:0006284">
    <property type="term" value="P:base-excision repair"/>
    <property type="evidence" value="ECO:0007669"/>
    <property type="project" value="InterPro"/>
</dbReference>
<dbReference type="GO" id="GO:0008270">
    <property type="term" value="F:zinc ion binding"/>
    <property type="evidence" value="ECO:0007669"/>
    <property type="project" value="UniProtKB-UniRule"/>
</dbReference>
<feature type="active site" description="Schiff-base intermediate with DNA" evidence="15">
    <location>
        <position position="2"/>
    </location>
</feature>
<keyword evidence="5 15" id="KW-0227">DNA damage</keyword>
<dbReference type="PANTHER" id="PTHR22993:SF9">
    <property type="entry name" value="FORMAMIDOPYRIMIDINE-DNA GLYCOSYLASE"/>
    <property type="match status" value="1"/>
</dbReference>
<evidence type="ECO:0000259" key="17">
    <source>
        <dbReference type="PROSITE" id="PS51068"/>
    </source>
</evidence>
<organism evidence="18 19">
    <name type="scientific">Lottiidibacillus patelloidae</name>
    <dbReference type="NCBI Taxonomy" id="2670334"/>
    <lineage>
        <taxon>Bacteria</taxon>
        <taxon>Bacillati</taxon>
        <taxon>Bacillota</taxon>
        <taxon>Bacilli</taxon>
        <taxon>Bacillales</taxon>
        <taxon>Bacillaceae</taxon>
        <taxon>Lottiidibacillus</taxon>
    </lineage>
</organism>
<dbReference type="NCBIfam" id="TIGR00577">
    <property type="entry name" value="fpg"/>
    <property type="match status" value="1"/>
</dbReference>
<dbReference type="EMBL" id="NPIA01000002">
    <property type="protein sequence ID" value="OZM57944.1"/>
    <property type="molecule type" value="Genomic_DNA"/>
</dbReference>
<feature type="domain" description="FPG-type" evidence="16">
    <location>
        <begin position="242"/>
        <end position="276"/>
    </location>
</feature>
<dbReference type="Gene3D" id="3.20.190.10">
    <property type="entry name" value="MutM-like, N-terminal"/>
    <property type="match status" value="1"/>
</dbReference>
<keyword evidence="8 15" id="KW-0862">Zinc</keyword>
<dbReference type="RefSeq" id="WP_094923290.1">
    <property type="nucleotide sequence ID" value="NZ_NPIA01000002.1"/>
</dbReference>
<dbReference type="SUPFAM" id="SSF81624">
    <property type="entry name" value="N-terminal domain of MutM-like DNA repair proteins"/>
    <property type="match status" value="1"/>
</dbReference>
<evidence type="ECO:0000313" key="19">
    <source>
        <dbReference type="Proteomes" id="UP000217083"/>
    </source>
</evidence>
<sequence>MPELPEVETVRRTLVQLVLNKTIKDVDVFWPNIIKKPADIEQFKHLLLGQTIHDIDRRGKFLKFMLDDYVLLSHLRMEGRYVFQKADEIEDHDKHTHVIFSFTDGSRLLYRDVRKFGTMHIFTKGEEEKSKPLAQLGLEPFSDKFTEEHLYKGLKKTERSIKVALLDQQIVVGLGNIYVDEALFKANIHPMRKAATIKKREIGPLHKAVVQTLQEAVDRGGSTIRSYVNSQGEMGMFQLQLNVYAQNGKPCPNCGHEIEKTVVGGRGTHYCPKCQKI</sequence>
<dbReference type="AlphaFoldDB" id="A0A263BW51"/>
<dbReference type="NCBIfam" id="NF002211">
    <property type="entry name" value="PRK01103.1"/>
    <property type="match status" value="1"/>
</dbReference>
<dbReference type="GO" id="GO:0034039">
    <property type="term" value="F:8-oxo-7,8-dihydroguanine DNA N-glycosylase activity"/>
    <property type="evidence" value="ECO:0007669"/>
    <property type="project" value="TreeGrafter"/>
</dbReference>
<dbReference type="InterPro" id="IPR015887">
    <property type="entry name" value="DNA_glyclase_Znf_dom_DNA_BS"/>
</dbReference>
<dbReference type="InterPro" id="IPR015886">
    <property type="entry name" value="H2TH_FPG"/>
</dbReference>
<feature type="binding site" evidence="15">
    <location>
        <position position="114"/>
    </location>
    <ligand>
        <name>DNA</name>
        <dbReference type="ChEBI" id="CHEBI:16991"/>
    </ligand>
</feature>
<dbReference type="InterPro" id="IPR010979">
    <property type="entry name" value="Ribosomal_uS13-like_H2TH"/>
</dbReference>
<dbReference type="EC" id="4.2.99.18" evidence="15"/>
<feature type="domain" description="Formamidopyrimidine-DNA glycosylase catalytic" evidence="17">
    <location>
        <begin position="2"/>
        <end position="117"/>
    </location>
</feature>
<dbReference type="Pfam" id="PF06831">
    <property type="entry name" value="H2TH"/>
    <property type="match status" value="1"/>
</dbReference>
<dbReference type="Gene3D" id="1.10.8.50">
    <property type="match status" value="1"/>
</dbReference>
<comment type="subunit">
    <text evidence="3 15">Monomer.</text>
</comment>
<evidence type="ECO:0000256" key="12">
    <source>
        <dbReference type="ARBA" id="ARBA00023268"/>
    </source>
</evidence>
<dbReference type="PROSITE" id="PS01242">
    <property type="entry name" value="ZF_FPG_1"/>
    <property type="match status" value="1"/>
</dbReference>
<keyword evidence="12 15" id="KW-0511">Multifunctional enzyme</keyword>
<dbReference type="HAMAP" id="MF_00103">
    <property type="entry name" value="Fapy_DNA_glycosyl"/>
    <property type="match status" value="1"/>
</dbReference>
<comment type="catalytic activity">
    <reaction evidence="1 15">
        <text>Hydrolysis of DNA containing ring-opened 7-methylguanine residues, releasing 2,6-diamino-4-hydroxy-5-(N-methyl)formamidopyrimidine.</text>
        <dbReference type="EC" id="3.2.2.23"/>
    </reaction>
</comment>
<dbReference type="GO" id="GO:0140078">
    <property type="term" value="F:class I DNA-(apurinic or apyrimidinic site) endonuclease activity"/>
    <property type="evidence" value="ECO:0007669"/>
    <property type="project" value="UniProtKB-EC"/>
</dbReference>
<reference evidence="18 19" key="2">
    <citation type="submission" date="2017-09" db="EMBL/GenBank/DDBJ databases">
        <title>Bacillus patelloidae sp. nov., isolated from the intestinal tract of a marine limpet.</title>
        <authorList>
            <person name="Liu R."/>
            <person name="Dong C."/>
            <person name="Shao Z."/>
        </authorList>
    </citation>
    <scope>NUCLEOTIDE SEQUENCE [LARGE SCALE GENOMIC DNA]</scope>
    <source>
        <strain evidence="18 19">SA5d-4</strain>
    </source>
</reference>
<dbReference type="SMART" id="SM00898">
    <property type="entry name" value="Fapy_DNA_glyco"/>
    <property type="match status" value="1"/>
</dbReference>
<comment type="caution">
    <text evidence="18">The sequence shown here is derived from an EMBL/GenBank/DDBJ whole genome shotgun (WGS) entry which is preliminary data.</text>
</comment>
<comment type="catalytic activity">
    <reaction evidence="14 15">
        <text>2'-deoxyribonucleotide-(2'-deoxyribose 5'-phosphate)-2'-deoxyribonucleotide-DNA = a 3'-end 2'-deoxyribonucleotide-(2,3-dehydro-2,3-deoxyribose 5'-phosphate)-DNA + a 5'-end 5'-phospho-2'-deoxyribonucleoside-DNA + H(+)</text>
        <dbReference type="Rhea" id="RHEA:66592"/>
        <dbReference type="Rhea" id="RHEA-COMP:13180"/>
        <dbReference type="Rhea" id="RHEA-COMP:16897"/>
        <dbReference type="Rhea" id="RHEA-COMP:17067"/>
        <dbReference type="ChEBI" id="CHEBI:15378"/>
        <dbReference type="ChEBI" id="CHEBI:136412"/>
        <dbReference type="ChEBI" id="CHEBI:157695"/>
        <dbReference type="ChEBI" id="CHEBI:167181"/>
        <dbReference type="EC" id="4.2.99.18"/>
    </reaction>
</comment>
<evidence type="ECO:0000256" key="2">
    <source>
        <dbReference type="ARBA" id="ARBA00009409"/>
    </source>
</evidence>
<accession>A0A263BW51</accession>
<proteinExistence type="inferred from homology"/>
<dbReference type="SMART" id="SM01232">
    <property type="entry name" value="H2TH"/>
    <property type="match status" value="1"/>
</dbReference>
<evidence type="ECO:0000256" key="8">
    <source>
        <dbReference type="ARBA" id="ARBA00022833"/>
    </source>
</evidence>
<evidence type="ECO:0000256" key="7">
    <source>
        <dbReference type="ARBA" id="ARBA00022801"/>
    </source>
</evidence>
<dbReference type="Proteomes" id="UP000217083">
    <property type="component" value="Unassembled WGS sequence"/>
</dbReference>
<name>A0A263BW51_9BACI</name>
<dbReference type="SUPFAM" id="SSF46946">
    <property type="entry name" value="S13-like H2TH domain"/>
    <property type="match status" value="1"/>
</dbReference>
<reference evidence="19" key="1">
    <citation type="submission" date="2017-08" db="EMBL/GenBank/DDBJ databases">
        <authorList>
            <person name="Huang Z."/>
        </authorList>
    </citation>
    <scope>NUCLEOTIDE SEQUENCE [LARGE SCALE GENOMIC DNA]</scope>
    <source>
        <strain evidence="19">SA5d-4</strain>
    </source>
</reference>
<dbReference type="EC" id="3.2.2.23" evidence="15"/>
<evidence type="ECO:0000256" key="10">
    <source>
        <dbReference type="ARBA" id="ARBA00023204"/>
    </source>
</evidence>
<keyword evidence="11 15" id="KW-0456">Lyase</keyword>
<dbReference type="PROSITE" id="PS51068">
    <property type="entry name" value="FPG_CAT"/>
    <property type="match status" value="1"/>
</dbReference>
<evidence type="ECO:0000256" key="5">
    <source>
        <dbReference type="ARBA" id="ARBA00022763"/>
    </source>
</evidence>
<evidence type="ECO:0000313" key="18">
    <source>
        <dbReference type="EMBL" id="OZM57944.1"/>
    </source>
</evidence>
<comment type="similarity">
    <text evidence="2 15">Belongs to the FPG family.</text>
</comment>
<keyword evidence="10 15" id="KW-0234">DNA repair</keyword>
<evidence type="ECO:0000256" key="9">
    <source>
        <dbReference type="ARBA" id="ARBA00023125"/>
    </source>
</evidence>
<dbReference type="InterPro" id="IPR020629">
    <property type="entry name" value="FPG_Glyclase"/>
</dbReference>
<feature type="binding site" evidence="15">
    <location>
        <position position="95"/>
    </location>
    <ligand>
        <name>DNA</name>
        <dbReference type="ChEBI" id="CHEBI:16991"/>
    </ligand>
</feature>
<keyword evidence="7 15" id="KW-0378">Hydrolase</keyword>
<keyword evidence="19" id="KW-1185">Reference proteome</keyword>
<evidence type="ECO:0000259" key="16">
    <source>
        <dbReference type="PROSITE" id="PS51066"/>
    </source>
</evidence>
<evidence type="ECO:0000256" key="1">
    <source>
        <dbReference type="ARBA" id="ARBA00001668"/>
    </source>
</evidence>
<feature type="active site" description="Proton donor; for beta-elimination activity" evidence="15">
    <location>
        <position position="60"/>
    </location>
</feature>
<dbReference type="InterPro" id="IPR000214">
    <property type="entry name" value="Znf_DNA_glyclase/AP_lyase"/>
</dbReference>
<dbReference type="GO" id="GO:0003684">
    <property type="term" value="F:damaged DNA binding"/>
    <property type="evidence" value="ECO:0007669"/>
    <property type="project" value="InterPro"/>
</dbReference>
<keyword evidence="6 15" id="KW-0863">Zinc-finger</keyword>
<evidence type="ECO:0000256" key="6">
    <source>
        <dbReference type="ARBA" id="ARBA00022771"/>
    </source>
</evidence>
<gene>
    <name evidence="15 18" type="primary">mutM</name>
    <name evidence="15" type="synonym">fpg</name>
    <name evidence="18" type="ORF">CIB95_06205</name>
</gene>
<keyword evidence="4 15" id="KW-0479">Metal-binding</keyword>
<dbReference type="CDD" id="cd08966">
    <property type="entry name" value="EcFpg-like_N"/>
    <property type="match status" value="1"/>
</dbReference>
<dbReference type="GO" id="GO:0003690">
    <property type="term" value="F:double-stranded DNA binding"/>
    <property type="evidence" value="ECO:0007669"/>
    <property type="project" value="UniProtKB-ARBA"/>
</dbReference>
<protein>
    <recommendedName>
        <fullName evidence="15">Formamidopyrimidine-DNA glycosylase</fullName>
        <shortName evidence="15">Fapy-DNA glycosylase</shortName>
        <ecNumber evidence="15">3.2.2.23</ecNumber>
    </recommendedName>
    <alternativeName>
        <fullName evidence="15">DNA-(apurinic or apyrimidinic site) lyase MutM</fullName>
        <shortName evidence="15">AP lyase MutM</shortName>
        <ecNumber evidence="15">4.2.99.18</ecNumber>
    </alternativeName>
</protein>
<evidence type="ECO:0000256" key="13">
    <source>
        <dbReference type="ARBA" id="ARBA00023295"/>
    </source>
</evidence>
<dbReference type="FunFam" id="1.10.8.50:FF:000003">
    <property type="entry name" value="Formamidopyrimidine-DNA glycosylase"/>
    <property type="match status" value="1"/>
</dbReference>
<dbReference type="Pfam" id="PF06827">
    <property type="entry name" value="zf-FPG_IleRS"/>
    <property type="match status" value="1"/>
</dbReference>
<dbReference type="InterPro" id="IPR012319">
    <property type="entry name" value="FPG_cat"/>
</dbReference>
<evidence type="ECO:0000256" key="15">
    <source>
        <dbReference type="HAMAP-Rule" id="MF_00103"/>
    </source>
</evidence>
<feature type="active site" description="Proton donor" evidence="15">
    <location>
        <position position="3"/>
    </location>
</feature>
<evidence type="ECO:0000256" key="14">
    <source>
        <dbReference type="ARBA" id="ARBA00044632"/>
    </source>
</evidence>
<comment type="caution">
    <text evidence="15">Lacks conserved residue(s) required for the propagation of feature annotation.</text>
</comment>
<dbReference type="InterPro" id="IPR010663">
    <property type="entry name" value="Znf_FPG/IleRS"/>
</dbReference>
<dbReference type="InterPro" id="IPR035937">
    <property type="entry name" value="FPG_N"/>
</dbReference>
<evidence type="ECO:0000256" key="4">
    <source>
        <dbReference type="ARBA" id="ARBA00022723"/>
    </source>
</evidence>
<evidence type="ECO:0000256" key="11">
    <source>
        <dbReference type="ARBA" id="ARBA00023239"/>
    </source>
</evidence>
<dbReference type="PANTHER" id="PTHR22993">
    <property type="entry name" value="FORMAMIDOPYRIMIDINE-DNA GLYCOSYLASE"/>
    <property type="match status" value="1"/>
</dbReference>